<sequence length="433" mass="49808">MIAAESVEELKPVEARSIIESLRRGSVPVVHVPYFTVGRERWLQIIEDDLAHYIAEGGAKVRFLSGDYGDGKTHFLSVVQHLVQREGFAVSFVVLTREVPMHKFELVYQETVAQLMTAPGRMGIRAVLNDWLETLAPQFETADEMQRSATLQEMAEILKDLDGMDINFAQGLISLVQNRYWPLDDDETEETRERAREVVYQWFEGIRLSKRELRPFQIFESLNKNNSKRLLSSLIAFLLYTGYRGLILLLDELETVMGQSASVRNGAYENVRLLIDNAEQAHHLHVFFSIIPDVILAEKGFKAYDALWSRVRSVGESDRLNYRSIVIDLHRTPLENAELIELGRRLRRIHELAYRWESSSIVTDDFIEEACETQQRMGLLAEVRLYIKQIIRYLDMAEQDGTLEGVDPAQHVVATQREIAEAQDDEQRPAWDA</sequence>
<dbReference type="EMBL" id="AZHX01000192">
    <property type="protein sequence ID" value="ETX08542.1"/>
    <property type="molecule type" value="Genomic_DNA"/>
</dbReference>
<dbReference type="HOGENOM" id="CLU_743420_0_0_7"/>
<organism evidence="1 2">
    <name type="scientific">Candidatus Entotheonella gemina</name>
    <dbReference type="NCBI Taxonomy" id="1429439"/>
    <lineage>
        <taxon>Bacteria</taxon>
        <taxon>Pseudomonadati</taxon>
        <taxon>Nitrospinota/Tectimicrobiota group</taxon>
        <taxon>Candidatus Tectimicrobiota</taxon>
        <taxon>Candidatus Entotheonellia</taxon>
        <taxon>Candidatus Entotheonellales</taxon>
        <taxon>Candidatus Entotheonellaceae</taxon>
        <taxon>Candidatus Entotheonella</taxon>
    </lineage>
</organism>
<dbReference type="InterPro" id="IPR021228">
    <property type="entry name" value="BrxD"/>
</dbReference>
<evidence type="ECO:0000313" key="1">
    <source>
        <dbReference type="EMBL" id="ETX08542.1"/>
    </source>
</evidence>
<keyword evidence="2" id="KW-1185">Reference proteome</keyword>
<evidence type="ECO:0000313" key="2">
    <source>
        <dbReference type="Proteomes" id="UP000019140"/>
    </source>
</evidence>
<gene>
    <name evidence="1" type="ORF">ETSY2_04785</name>
</gene>
<protein>
    <submittedName>
        <fullName evidence="1">ATPase</fullName>
    </submittedName>
</protein>
<dbReference type="Pfam" id="PF10923">
    <property type="entry name" value="BrxC_BrxD"/>
    <property type="match status" value="1"/>
</dbReference>
<reference evidence="1 2" key="1">
    <citation type="journal article" date="2014" name="Nature">
        <title>An environmental bacterial taxon with a large and distinct metabolic repertoire.</title>
        <authorList>
            <person name="Wilson M.C."/>
            <person name="Mori T."/>
            <person name="Ruckert C."/>
            <person name="Uria A.R."/>
            <person name="Helf M.J."/>
            <person name="Takada K."/>
            <person name="Gernert C."/>
            <person name="Steffens U.A."/>
            <person name="Heycke N."/>
            <person name="Schmitt S."/>
            <person name="Rinke C."/>
            <person name="Helfrich E.J."/>
            <person name="Brachmann A.O."/>
            <person name="Gurgui C."/>
            <person name="Wakimoto T."/>
            <person name="Kracht M."/>
            <person name="Crusemann M."/>
            <person name="Hentschel U."/>
            <person name="Abe I."/>
            <person name="Matsunaga S."/>
            <person name="Kalinowski J."/>
            <person name="Takeyama H."/>
            <person name="Piel J."/>
        </authorList>
    </citation>
    <scope>NUCLEOTIDE SEQUENCE [LARGE SCALE GENOMIC DNA]</scope>
    <source>
        <strain evidence="2">TSY2</strain>
    </source>
</reference>
<name>W4MFV2_9BACT</name>
<dbReference type="AlphaFoldDB" id="W4MFV2"/>
<dbReference type="Proteomes" id="UP000019140">
    <property type="component" value="Unassembled WGS sequence"/>
</dbReference>
<comment type="caution">
    <text evidence="1">The sequence shown here is derived from an EMBL/GenBank/DDBJ whole genome shotgun (WGS) entry which is preliminary data.</text>
</comment>
<accession>W4MFV2</accession>
<proteinExistence type="predicted"/>